<keyword evidence="1" id="KW-0472">Membrane</keyword>
<dbReference type="Proteomes" id="UP000275078">
    <property type="component" value="Unassembled WGS sequence"/>
</dbReference>
<feature type="transmembrane region" description="Helical" evidence="1">
    <location>
        <begin position="66"/>
        <end position="90"/>
    </location>
</feature>
<evidence type="ECO:0000256" key="1">
    <source>
        <dbReference type="SAM" id="Phobius"/>
    </source>
</evidence>
<sequence length="125" mass="13565">MSPLPHNGEHQGVVQVTEETPTSPYNPPLRPHILPISTPKATGYNFPIPKPFDEELDGGDETKPKLAAGVIAAIVVLSVLAVVVVGFCGWSSWKRRTGQEEIRRKRKARKAKALALARSGSNETT</sequence>
<gene>
    <name evidence="2" type="ORF">BJ508DRAFT_329488</name>
</gene>
<protein>
    <submittedName>
        <fullName evidence="2">Uncharacterized protein</fullName>
    </submittedName>
</protein>
<keyword evidence="1" id="KW-0812">Transmembrane</keyword>
<evidence type="ECO:0000313" key="2">
    <source>
        <dbReference type="EMBL" id="RPA78219.1"/>
    </source>
</evidence>
<keyword evidence="1" id="KW-1133">Transmembrane helix</keyword>
<accession>A0A3N4HX25</accession>
<organism evidence="2 3">
    <name type="scientific">Ascobolus immersus RN42</name>
    <dbReference type="NCBI Taxonomy" id="1160509"/>
    <lineage>
        <taxon>Eukaryota</taxon>
        <taxon>Fungi</taxon>
        <taxon>Dikarya</taxon>
        <taxon>Ascomycota</taxon>
        <taxon>Pezizomycotina</taxon>
        <taxon>Pezizomycetes</taxon>
        <taxon>Pezizales</taxon>
        <taxon>Ascobolaceae</taxon>
        <taxon>Ascobolus</taxon>
    </lineage>
</organism>
<keyword evidence="3" id="KW-1185">Reference proteome</keyword>
<evidence type="ECO:0000313" key="3">
    <source>
        <dbReference type="Proteomes" id="UP000275078"/>
    </source>
</evidence>
<dbReference type="AlphaFoldDB" id="A0A3N4HX25"/>
<name>A0A3N4HX25_ASCIM</name>
<dbReference type="EMBL" id="ML119714">
    <property type="protein sequence ID" value="RPA78219.1"/>
    <property type="molecule type" value="Genomic_DNA"/>
</dbReference>
<reference evidence="2 3" key="1">
    <citation type="journal article" date="2018" name="Nat. Ecol. Evol.">
        <title>Pezizomycetes genomes reveal the molecular basis of ectomycorrhizal truffle lifestyle.</title>
        <authorList>
            <person name="Murat C."/>
            <person name="Payen T."/>
            <person name="Noel B."/>
            <person name="Kuo A."/>
            <person name="Morin E."/>
            <person name="Chen J."/>
            <person name="Kohler A."/>
            <person name="Krizsan K."/>
            <person name="Balestrini R."/>
            <person name="Da Silva C."/>
            <person name="Montanini B."/>
            <person name="Hainaut M."/>
            <person name="Levati E."/>
            <person name="Barry K.W."/>
            <person name="Belfiori B."/>
            <person name="Cichocki N."/>
            <person name="Clum A."/>
            <person name="Dockter R.B."/>
            <person name="Fauchery L."/>
            <person name="Guy J."/>
            <person name="Iotti M."/>
            <person name="Le Tacon F."/>
            <person name="Lindquist E.A."/>
            <person name="Lipzen A."/>
            <person name="Malagnac F."/>
            <person name="Mello A."/>
            <person name="Molinier V."/>
            <person name="Miyauchi S."/>
            <person name="Poulain J."/>
            <person name="Riccioni C."/>
            <person name="Rubini A."/>
            <person name="Sitrit Y."/>
            <person name="Splivallo R."/>
            <person name="Traeger S."/>
            <person name="Wang M."/>
            <person name="Zifcakova L."/>
            <person name="Wipf D."/>
            <person name="Zambonelli A."/>
            <person name="Paolocci F."/>
            <person name="Nowrousian M."/>
            <person name="Ottonello S."/>
            <person name="Baldrian P."/>
            <person name="Spatafora J.W."/>
            <person name="Henrissat B."/>
            <person name="Nagy L.G."/>
            <person name="Aury J.M."/>
            <person name="Wincker P."/>
            <person name="Grigoriev I.V."/>
            <person name="Bonfante P."/>
            <person name="Martin F.M."/>
        </authorList>
    </citation>
    <scope>NUCLEOTIDE SEQUENCE [LARGE SCALE GENOMIC DNA]</scope>
    <source>
        <strain evidence="2 3">RN42</strain>
    </source>
</reference>
<proteinExistence type="predicted"/>